<dbReference type="InterPro" id="IPR000620">
    <property type="entry name" value="EamA_dom"/>
</dbReference>
<feature type="transmembrane region" description="Helical" evidence="6">
    <location>
        <begin position="121"/>
        <end position="141"/>
    </location>
</feature>
<name>A0A8J2T6Q9_ZYGB2</name>
<dbReference type="PANTHER" id="PTHR22911:SF6">
    <property type="entry name" value="SOLUTE CARRIER FAMILY 35 MEMBER G1"/>
    <property type="match status" value="1"/>
</dbReference>
<dbReference type="GO" id="GO:0016020">
    <property type="term" value="C:membrane"/>
    <property type="evidence" value="ECO:0007669"/>
    <property type="project" value="UniProtKB-SubCell"/>
</dbReference>
<protein>
    <submittedName>
        <fullName evidence="8">ZYBA0S04-06546g1_1</fullName>
    </submittedName>
</protein>
<reference evidence="9" key="1">
    <citation type="journal article" date="2013" name="Genome Announc.">
        <title>Genome sequence of the food spoilage yeast Zygosaccharomyces bailii CLIB 213(T).</title>
        <authorList>
            <person name="Galeote V."/>
            <person name="Bigey F."/>
            <person name="Devillers H."/>
            <person name="Neuveglise C."/>
            <person name="Dequin S."/>
        </authorList>
    </citation>
    <scope>NUCLEOTIDE SEQUENCE [LARGE SCALE GENOMIC DNA]</scope>
    <source>
        <strain evidence="9">CLIB 213 / ATCC 58445 / CBS 680 / CCRC 21525 / NBRC 1098 / NCYC 1416 / NRRL Y-2227</strain>
    </source>
</reference>
<evidence type="ECO:0000313" key="8">
    <source>
        <dbReference type="EMBL" id="CDF89531.1"/>
    </source>
</evidence>
<keyword evidence="9" id="KW-1185">Reference proteome</keyword>
<dbReference type="OrthoDB" id="306876at2759"/>
<dbReference type="AlphaFoldDB" id="A0A8J2T6Q9"/>
<evidence type="ECO:0000256" key="5">
    <source>
        <dbReference type="SAM" id="MobiDB-lite"/>
    </source>
</evidence>
<dbReference type="PANTHER" id="PTHR22911">
    <property type="entry name" value="ACYL-MALONYL CONDENSING ENZYME-RELATED"/>
    <property type="match status" value="1"/>
</dbReference>
<feature type="transmembrane region" description="Helical" evidence="6">
    <location>
        <begin position="40"/>
        <end position="62"/>
    </location>
</feature>
<feature type="transmembrane region" description="Helical" evidence="6">
    <location>
        <begin position="334"/>
        <end position="351"/>
    </location>
</feature>
<feature type="transmembrane region" description="Helical" evidence="6">
    <location>
        <begin position="247"/>
        <end position="268"/>
    </location>
</feature>
<dbReference type="InterPro" id="IPR037185">
    <property type="entry name" value="EmrE-like"/>
</dbReference>
<evidence type="ECO:0000313" key="9">
    <source>
        <dbReference type="Proteomes" id="UP000019375"/>
    </source>
</evidence>
<proteinExistence type="predicted"/>
<feature type="region of interest" description="Disordered" evidence="5">
    <location>
        <begin position="1"/>
        <end position="24"/>
    </location>
</feature>
<feature type="transmembrane region" description="Helical" evidence="6">
    <location>
        <begin position="311"/>
        <end position="328"/>
    </location>
</feature>
<comment type="subcellular location">
    <subcellularLocation>
        <location evidence="1">Membrane</location>
        <topology evidence="1">Multi-pass membrane protein</topology>
    </subcellularLocation>
</comment>
<organism evidence="8 9">
    <name type="scientific">Zygosaccharomyces bailii (strain CLIB 213 / ATCC 58445 / CBS 680 / BCRC 21525 / NBRC 1098 / NCYC 1416 / NRRL Y-2227)</name>
    <dbReference type="NCBI Taxonomy" id="1333698"/>
    <lineage>
        <taxon>Eukaryota</taxon>
        <taxon>Fungi</taxon>
        <taxon>Dikarya</taxon>
        <taxon>Ascomycota</taxon>
        <taxon>Saccharomycotina</taxon>
        <taxon>Saccharomycetes</taxon>
        <taxon>Saccharomycetales</taxon>
        <taxon>Saccharomycetaceae</taxon>
        <taxon>Zygosaccharomyces</taxon>
    </lineage>
</organism>
<feature type="transmembrane region" description="Helical" evidence="6">
    <location>
        <begin position="82"/>
        <end position="101"/>
    </location>
</feature>
<keyword evidence="4 6" id="KW-0472">Membrane</keyword>
<feature type="transmembrane region" description="Helical" evidence="6">
    <location>
        <begin position="215"/>
        <end position="235"/>
    </location>
</feature>
<dbReference type="EMBL" id="HG316457">
    <property type="protein sequence ID" value="CDF89531.1"/>
    <property type="molecule type" value="Genomic_DNA"/>
</dbReference>
<dbReference type="Proteomes" id="UP000019375">
    <property type="component" value="Unassembled WGS sequence"/>
</dbReference>
<feature type="transmembrane region" description="Helical" evidence="6">
    <location>
        <begin position="147"/>
        <end position="166"/>
    </location>
</feature>
<evidence type="ECO:0000256" key="4">
    <source>
        <dbReference type="ARBA" id="ARBA00023136"/>
    </source>
</evidence>
<accession>A0A8J2T6Q9</accession>
<sequence>MDKAHEPVYAASPSPVDAGLPEEPQDSLQRFSQDYLKPNIGLIYLIAAQLFNSLMVVSTKILETDLKVDPDTGEIQQPIRPLQILFSRMSITYAAALVYMLINRHKILHAPFGPRELRPWLLLRGAVGFCGVFGMYFSLMYLTVSDAVLITFLTPAVTVILAAVVLRERFTKVEAFGTLVSLMGVVLIVRPSFLFGLPDNLDNSPAESADPRKRLLATMVGLLGVLGASTVYIVLRYIGDRAHAIISVGYFSLIVTVISLVGITLVPSMRFRWPHGNRQWFLLINLGVCGFIFQLLLTMGIQRERAGRGSAMAYTQLVYAVGWDVMLWHHWPSLWSWLGMLVIVGATVAVARCKPKEPLPEPPLTEELELEPLPSH</sequence>
<gene>
    <name evidence="8" type="ORF">BN860_06546g</name>
</gene>
<evidence type="ECO:0000259" key="7">
    <source>
        <dbReference type="Pfam" id="PF00892"/>
    </source>
</evidence>
<feature type="domain" description="EamA" evidence="7">
    <location>
        <begin position="76"/>
        <end position="189"/>
    </location>
</feature>
<feature type="transmembrane region" description="Helical" evidence="6">
    <location>
        <begin position="280"/>
        <end position="299"/>
    </location>
</feature>
<dbReference type="SUPFAM" id="SSF103481">
    <property type="entry name" value="Multidrug resistance efflux transporter EmrE"/>
    <property type="match status" value="2"/>
</dbReference>
<keyword evidence="3 6" id="KW-1133">Transmembrane helix</keyword>
<evidence type="ECO:0000256" key="1">
    <source>
        <dbReference type="ARBA" id="ARBA00004141"/>
    </source>
</evidence>
<keyword evidence="2 6" id="KW-0812">Transmembrane</keyword>
<dbReference type="Pfam" id="PF00892">
    <property type="entry name" value="EamA"/>
    <property type="match status" value="2"/>
</dbReference>
<evidence type="ECO:0000256" key="2">
    <source>
        <dbReference type="ARBA" id="ARBA00022692"/>
    </source>
</evidence>
<feature type="transmembrane region" description="Helical" evidence="6">
    <location>
        <begin position="173"/>
        <end position="195"/>
    </location>
</feature>
<evidence type="ECO:0000256" key="6">
    <source>
        <dbReference type="SAM" id="Phobius"/>
    </source>
</evidence>
<feature type="domain" description="EamA" evidence="7">
    <location>
        <begin position="219"/>
        <end position="350"/>
    </location>
</feature>
<evidence type="ECO:0000256" key="3">
    <source>
        <dbReference type="ARBA" id="ARBA00022989"/>
    </source>
</evidence>